<evidence type="ECO:0000259" key="4">
    <source>
        <dbReference type="Pfam" id="PF03466"/>
    </source>
</evidence>
<evidence type="ECO:0000256" key="3">
    <source>
        <dbReference type="ARBA" id="ARBA00023163"/>
    </source>
</evidence>
<accession>A0A379W613</accession>
<evidence type="ECO:0000313" key="6">
    <source>
        <dbReference type="Proteomes" id="UP000255509"/>
    </source>
</evidence>
<protein>
    <submittedName>
        <fullName evidence="5">LysR regulator</fullName>
    </submittedName>
</protein>
<dbReference type="AlphaFoldDB" id="A0A379W613"/>
<dbReference type="PANTHER" id="PTHR30126:SF5">
    <property type="entry name" value="HTH-TYPE TRANSCRIPTIONAL ACTIVATOR CMPR"/>
    <property type="match status" value="1"/>
</dbReference>
<dbReference type="Gene3D" id="3.40.190.290">
    <property type="match status" value="1"/>
</dbReference>
<feature type="domain" description="LysR substrate-binding" evidence="4">
    <location>
        <begin position="35"/>
        <end position="136"/>
    </location>
</feature>
<name>A0A379W613_SALET</name>
<proteinExistence type="inferred from homology"/>
<keyword evidence="2" id="KW-0805">Transcription regulation</keyword>
<dbReference type="GO" id="GO:0000976">
    <property type="term" value="F:transcription cis-regulatory region binding"/>
    <property type="evidence" value="ECO:0007669"/>
    <property type="project" value="TreeGrafter"/>
</dbReference>
<reference evidence="5 6" key="1">
    <citation type="submission" date="2018-06" db="EMBL/GenBank/DDBJ databases">
        <authorList>
            <consortium name="Pathogen Informatics"/>
            <person name="Doyle S."/>
        </authorList>
    </citation>
    <scope>NUCLEOTIDE SEQUENCE [LARGE SCALE GENOMIC DNA]</scope>
    <source>
        <strain evidence="5 6">NCTC8258</strain>
    </source>
</reference>
<dbReference type="Pfam" id="PF03466">
    <property type="entry name" value="LysR_substrate"/>
    <property type="match status" value="1"/>
</dbReference>
<dbReference type="SUPFAM" id="SSF53850">
    <property type="entry name" value="Periplasmic binding protein-like II"/>
    <property type="match status" value="1"/>
</dbReference>
<dbReference type="GO" id="GO:0006355">
    <property type="term" value="P:regulation of DNA-templated transcription"/>
    <property type="evidence" value="ECO:0007669"/>
    <property type="project" value="TreeGrafter"/>
</dbReference>
<dbReference type="EMBL" id="UGXS01000004">
    <property type="protein sequence ID" value="SUH14106.1"/>
    <property type="molecule type" value="Genomic_DNA"/>
</dbReference>
<dbReference type="InterPro" id="IPR005119">
    <property type="entry name" value="LysR_subst-bd"/>
</dbReference>
<sequence length="235" mass="25881">MTRSRCSNWGGAVAGAGGLSTATDADFTQPDQHIPCSFIINEPQCVFRQLFESTLRQRRITLENTIELWSIESIKQCVAANLGISFLPRFAVERELSTGQLKELPFGAPSLSIMALCAHHAGKAVSPAMQIFMQCMEACFTVEDKKCRVNEPGIIITLRWIAPAFSYRLACGAYRYFLYRGDVSSRAASLFLSLFFFSARFASTFFDGLPVSFSLGARVVGRSSSMTRAFSGSSM</sequence>
<evidence type="ECO:0000256" key="1">
    <source>
        <dbReference type="ARBA" id="ARBA00009437"/>
    </source>
</evidence>
<evidence type="ECO:0000256" key="2">
    <source>
        <dbReference type="ARBA" id="ARBA00023015"/>
    </source>
</evidence>
<dbReference type="Proteomes" id="UP000255509">
    <property type="component" value="Unassembled WGS sequence"/>
</dbReference>
<organism evidence="5 6">
    <name type="scientific">Salmonella enterica I</name>
    <dbReference type="NCBI Taxonomy" id="59201"/>
    <lineage>
        <taxon>Bacteria</taxon>
        <taxon>Pseudomonadati</taxon>
        <taxon>Pseudomonadota</taxon>
        <taxon>Gammaproteobacteria</taxon>
        <taxon>Enterobacterales</taxon>
        <taxon>Enterobacteriaceae</taxon>
        <taxon>Salmonella</taxon>
    </lineage>
</organism>
<dbReference type="PANTHER" id="PTHR30126">
    <property type="entry name" value="HTH-TYPE TRANSCRIPTIONAL REGULATOR"/>
    <property type="match status" value="1"/>
</dbReference>
<evidence type="ECO:0000313" key="5">
    <source>
        <dbReference type="EMBL" id="SUH14106.1"/>
    </source>
</evidence>
<keyword evidence="3" id="KW-0804">Transcription</keyword>
<gene>
    <name evidence="5" type="ORF">NCTC8258_01782</name>
</gene>
<comment type="similarity">
    <text evidence="1">Belongs to the LysR transcriptional regulatory family.</text>
</comment>